<dbReference type="GO" id="GO:0046872">
    <property type="term" value="F:metal ion binding"/>
    <property type="evidence" value="ECO:0007669"/>
    <property type="project" value="UniProtKB-KW"/>
</dbReference>
<accession>A0A498CNB2</accession>
<dbReference type="InterPro" id="IPR040085">
    <property type="entry name" value="MJ0674-like"/>
</dbReference>
<protein>
    <submittedName>
        <fullName evidence="7">Radical SAM protein</fullName>
    </submittedName>
</protein>
<reference evidence="7 8" key="1">
    <citation type="submission" date="2018-10" db="EMBL/GenBank/DDBJ databases">
        <title>Anaerotruncus faecis sp. nov., isolated from human feces.</title>
        <authorList>
            <person name="Wang Y.-J."/>
        </authorList>
    </citation>
    <scope>NUCLEOTIDE SEQUENCE [LARGE SCALE GENOMIC DNA]</scope>
    <source>
        <strain evidence="7 8">22A2-44</strain>
    </source>
</reference>
<sequence length="295" mass="32668">MRLGHCTLCPRACGADRRTGRGFCGGGALPRVARAALHQWEEPCISGTRGSGTVFFSGCPLRCCFCQNYRISAENFGKEISVGRLAEIFLELQAQGAHNLNLVNPTHWAPWVVEAVERARPALKIPVVCNSGGYESPETLELLGKVADVWLPDLKYADAARAARYSGAPDYFRAASSAIAEMFRQTGPVRFGADGLLEKGLVIRHLVLPGGLHDSIAVLEWIAENLPLEEIRVSVMSQYTPFYRSGEFPELGRRLSSYEYRRVLERARELGIRGYMQEKSSAKEEYTPPFDLEGV</sequence>
<feature type="binding site" evidence="5">
    <location>
        <position position="63"/>
    </location>
    <ligand>
        <name>[4Fe-4S] cluster</name>
        <dbReference type="ChEBI" id="CHEBI:49883"/>
        <note>4Fe-4S-S-AdoMet</note>
    </ligand>
</feature>
<evidence type="ECO:0000256" key="3">
    <source>
        <dbReference type="ARBA" id="ARBA00023004"/>
    </source>
</evidence>
<dbReference type="InterPro" id="IPR058240">
    <property type="entry name" value="rSAM_sf"/>
</dbReference>
<dbReference type="SFLD" id="SFLDS00029">
    <property type="entry name" value="Radical_SAM"/>
    <property type="match status" value="1"/>
</dbReference>
<comment type="cofactor">
    <cofactor evidence="5">
        <name>[4Fe-4S] cluster</name>
        <dbReference type="ChEBI" id="CHEBI:49883"/>
    </cofactor>
    <text evidence="5">Binds 1 [4Fe-4S] cluster. The cluster is coordinated with 3 cysteines and an exchangeable S-adenosyl-L-methionine.</text>
</comment>
<name>A0A498CNB2_9FIRM</name>
<dbReference type="EMBL" id="RCHT01000014">
    <property type="protein sequence ID" value="RLL10312.1"/>
    <property type="molecule type" value="Genomic_DNA"/>
</dbReference>
<dbReference type="PIRSF" id="PIRSF004869">
    <property type="entry name" value="PflX_prd"/>
    <property type="match status" value="1"/>
</dbReference>
<keyword evidence="3 5" id="KW-0408">Iron</keyword>
<keyword evidence="8" id="KW-1185">Reference proteome</keyword>
<dbReference type="PANTHER" id="PTHR43075">
    <property type="entry name" value="FORMATE LYASE ACTIVATING ENZYME, PUTATIVE (AFU_ORTHOLOGUE AFUA_2G15630)-RELATED"/>
    <property type="match status" value="1"/>
</dbReference>
<evidence type="ECO:0000313" key="7">
    <source>
        <dbReference type="EMBL" id="RLL10312.1"/>
    </source>
</evidence>
<evidence type="ECO:0000256" key="5">
    <source>
        <dbReference type="PIRSR" id="PIRSR004869-50"/>
    </source>
</evidence>
<comment type="caution">
    <text evidence="7">The sequence shown here is derived from an EMBL/GenBank/DDBJ whole genome shotgun (WGS) entry which is preliminary data.</text>
</comment>
<dbReference type="InterPro" id="IPR016431">
    <property type="entry name" value="Pyrv-formate_lyase-activ_prd"/>
</dbReference>
<feature type="binding site" evidence="5">
    <location>
        <position position="66"/>
    </location>
    <ligand>
        <name>[4Fe-4S] cluster</name>
        <dbReference type="ChEBI" id="CHEBI:49883"/>
        <note>4Fe-4S-S-AdoMet</note>
    </ligand>
</feature>
<dbReference type="SFLD" id="SFLDG01099">
    <property type="entry name" value="Uncharacterised_Radical_SAM_Su"/>
    <property type="match status" value="1"/>
</dbReference>
<evidence type="ECO:0000313" key="8">
    <source>
        <dbReference type="Proteomes" id="UP000276301"/>
    </source>
</evidence>
<dbReference type="InterPro" id="IPR007197">
    <property type="entry name" value="rSAM"/>
</dbReference>
<dbReference type="Pfam" id="PF04055">
    <property type="entry name" value="Radical_SAM"/>
    <property type="match status" value="1"/>
</dbReference>
<evidence type="ECO:0000256" key="1">
    <source>
        <dbReference type="ARBA" id="ARBA00022691"/>
    </source>
</evidence>
<keyword evidence="1 5" id="KW-0949">S-adenosyl-L-methionine</keyword>
<dbReference type="GO" id="GO:0003824">
    <property type="term" value="F:catalytic activity"/>
    <property type="evidence" value="ECO:0007669"/>
    <property type="project" value="InterPro"/>
</dbReference>
<dbReference type="InterPro" id="IPR013785">
    <property type="entry name" value="Aldolase_TIM"/>
</dbReference>
<evidence type="ECO:0000256" key="2">
    <source>
        <dbReference type="ARBA" id="ARBA00022723"/>
    </source>
</evidence>
<proteinExistence type="predicted"/>
<dbReference type="RefSeq" id="WP_121586980.1">
    <property type="nucleotide sequence ID" value="NZ_RCHT01000014.1"/>
</dbReference>
<keyword evidence="2 5" id="KW-0479">Metal-binding</keyword>
<dbReference type="PANTHER" id="PTHR43075:SF1">
    <property type="entry name" value="FORMATE LYASE ACTIVATING ENZYME, PUTATIVE (AFU_ORTHOLOGUE AFUA_2G15630)-RELATED"/>
    <property type="match status" value="1"/>
</dbReference>
<dbReference type="Proteomes" id="UP000276301">
    <property type="component" value="Unassembled WGS sequence"/>
</dbReference>
<evidence type="ECO:0000256" key="4">
    <source>
        <dbReference type="ARBA" id="ARBA00023014"/>
    </source>
</evidence>
<organism evidence="7 8">
    <name type="scientific">Anaerotruncus massiliensis</name>
    <name type="common">ex Liu et al. 2021</name>
    <dbReference type="NCBI Taxonomy" id="2321404"/>
    <lineage>
        <taxon>Bacteria</taxon>
        <taxon>Bacillati</taxon>
        <taxon>Bacillota</taxon>
        <taxon>Clostridia</taxon>
        <taxon>Eubacteriales</taxon>
        <taxon>Oscillospiraceae</taxon>
        <taxon>Anaerotruncus</taxon>
    </lineage>
</organism>
<keyword evidence="4 5" id="KW-0411">Iron-sulfur</keyword>
<dbReference type="Gene3D" id="3.20.20.70">
    <property type="entry name" value="Aldolase class I"/>
    <property type="match status" value="1"/>
</dbReference>
<evidence type="ECO:0000259" key="6">
    <source>
        <dbReference type="Pfam" id="PF04055"/>
    </source>
</evidence>
<feature type="domain" description="Radical SAM core" evidence="6">
    <location>
        <begin position="54"/>
        <end position="158"/>
    </location>
</feature>
<dbReference type="SUPFAM" id="SSF102114">
    <property type="entry name" value="Radical SAM enzymes"/>
    <property type="match status" value="1"/>
</dbReference>
<feature type="binding site" evidence="5">
    <location>
        <position position="59"/>
    </location>
    <ligand>
        <name>[4Fe-4S] cluster</name>
        <dbReference type="ChEBI" id="CHEBI:49883"/>
        <note>4Fe-4S-S-AdoMet</note>
    </ligand>
</feature>
<dbReference type="AlphaFoldDB" id="A0A498CNB2"/>
<gene>
    <name evidence="7" type="ORF">D4A47_08625</name>
</gene>
<dbReference type="GO" id="GO:0051536">
    <property type="term" value="F:iron-sulfur cluster binding"/>
    <property type="evidence" value="ECO:0007669"/>
    <property type="project" value="UniProtKB-KW"/>
</dbReference>